<gene>
    <name evidence="7" type="ORF">GCM10025868_21800</name>
</gene>
<evidence type="ECO:0000256" key="2">
    <source>
        <dbReference type="ARBA" id="ARBA00009190"/>
    </source>
</evidence>
<keyword evidence="4 6" id="KW-1133">Transmembrane helix</keyword>
<comment type="similarity">
    <text evidence="2 6">Belongs to the GDT1 family.</text>
</comment>
<keyword evidence="3 6" id="KW-0812">Transmembrane</keyword>
<feature type="transmembrane region" description="Helical" evidence="6">
    <location>
        <begin position="41"/>
        <end position="60"/>
    </location>
</feature>
<proteinExistence type="inferred from homology"/>
<comment type="caution">
    <text evidence="6">Lacks conserved residue(s) required for the propagation of feature annotation.</text>
</comment>
<evidence type="ECO:0000256" key="3">
    <source>
        <dbReference type="ARBA" id="ARBA00022692"/>
    </source>
</evidence>
<dbReference type="Proteomes" id="UP001157017">
    <property type="component" value="Unassembled WGS sequence"/>
</dbReference>
<evidence type="ECO:0000256" key="1">
    <source>
        <dbReference type="ARBA" id="ARBA00004141"/>
    </source>
</evidence>
<feature type="transmembrane region" description="Helical" evidence="6">
    <location>
        <begin position="156"/>
        <end position="175"/>
    </location>
</feature>
<sequence length="179" mass="18561">MLATRYRPALVWVGTGLAFLVQTVVAVTAGGLLARLPHRPVTLVAALLFVVGGVLLLRSAGQAEEHERESEATFTAKPARGADRLARGRREPSWCCSSPSGATCRSLLTAGLVVRTKDPVSVFVGAIVGLLLVSALGCALGRALMKKVRLSTVQRVGGGICLLLAVLTGLQAAGLDLPV</sequence>
<evidence type="ECO:0000313" key="8">
    <source>
        <dbReference type="Proteomes" id="UP001157017"/>
    </source>
</evidence>
<dbReference type="EMBL" id="BSUZ01000001">
    <property type="protein sequence ID" value="GMA86930.1"/>
    <property type="molecule type" value="Genomic_DNA"/>
</dbReference>
<organism evidence="7 8">
    <name type="scientific">Angustibacter aerolatus</name>
    <dbReference type="NCBI Taxonomy" id="1162965"/>
    <lineage>
        <taxon>Bacteria</taxon>
        <taxon>Bacillati</taxon>
        <taxon>Actinomycetota</taxon>
        <taxon>Actinomycetes</taxon>
        <taxon>Kineosporiales</taxon>
        <taxon>Kineosporiaceae</taxon>
    </lineage>
</organism>
<accession>A0ABQ6JI62</accession>
<name>A0ABQ6JI62_9ACTN</name>
<comment type="subcellular location">
    <subcellularLocation>
        <location evidence="1 6">Membrane</location>
        <topology evidence="1 6">Multi-pass membrane protein</topology>
    </subcellularLocation>
</comment>
<comment type="caution">
    <text evidence="7">The sequence shown here is derived from an EMBL/GenBank/DDBJ whole genome shotgun (WGS) entry which is preliminary data.</text>
</comment>
<keyword evidence="8" id="KW-1185">Reference proteome</keyword>
<dbReference type="PANTHER" id="PTHR12608:SF1">
    <property type="entry name" value="TRANSMEMBRANE PROTEIN 165"/>
    <property type="match status" value="1"/>
</dbReference>
<evidence type="ECO:0000313" key="7">
    <source>
        <dbReference type="EMBL" id="GMA86930.1"/>
    </source>
</evidence>
<evidence type="ECO:0000256" key="5">
    <source>
        <dbReference type="ARBA" id="ARBA00023136"/>
    </source>
</evidence>
<dbReference type="InterPro" id="IPR001727">
    <property type="entry name" value="GDT1-like"/>
</dbReference>
<protein>
    <recommendedName>
        <fullName evidence="6">GDT1 family protein</fullName>
    </recommendedName>
</protein>
<evidence type="ECO:0000256" key="4">
    <source>
        <dbReference type="ARBA" id="ARBA00022989"/>
    </source>
</evidence>
<feature type="transmembrane region" description="Helical" evidence="6">
    <location>
        <begin position="122"/>
        <end position="144"/>
    </location>
</feature>
<reference evidence="8" key="1">
    <citation type="journal article" date="2019" name="Int. J. Syst. Evol. Microbiol.">
        <title>The Global Catalogue of Microorganisms (GCM) 10K type strain sequencing project: providing services to taxonomists for standard genome sequencing and annotation.</title>
        <authorList>
            <consortium name="The Broad Institute Genomics Platform"/>
            <consortium name="The Broad Institute Genome Sequencing Center for Infectious Disease"/>
            <person name="Wu L."/>
            <person name="Ma J."/>
        </authorList>
    </citation>
    <scope>NUCLEOTIDE SEQUENCE [LARGE SCALE GENOMIC DNA]</scope>
    <source>
        <strain evidence="8">NBRC 108730</strain>
    </source>
</reference>
<dbReference type="Pfam" id="PF01169">
    <property type="entry name" value="GDT1"/>
    <property type="match status" value="2"/>
</dbReference>
<keyword evidence="5 6" id="KW-0472">Membrane</keyword>
<evidence type="ECO:0000256" key="6">
    <source>
        <dbReference type="RuleBase" id="RU365102"/>
    </source>
</evidence>
<feature type="transmembrane region" description="Helical" evidence="6">
    <location>
        <begin position="12"/>
        <end position="34"/>
    </location>
</feature>
<dbReference type="PANTHER" id="PTHR12608">
    <property type="entry name" value="TRANSMEMBRANE PROTEIN HTP-1 RELATED"/>
    <property type="match status" value="1"/>
</dbReference>